<dbReference type="InterPro" id="IPR010255">
    <property type="entry name" value="Haem_peroxidase_sf"/>
</dbReference>
<evidence type="ECO:0000259" key="20">
    <source>
        <dbReference type="PROSITE" id="PS50873"/>
    </source>
</evidence>
<dbReference type="CDD" id="cd00693">
    <property type="entry name" value="secretory_peroxidase"/>
    <property type="match status" value="1"/>
</dbReference>
<evidence type="ECO:0000256" key="9">
    <source>
        <dbReference type="ARBA" id="ARBA00022837"/>
    </source>
</evidence>
<dbReference type="InterPro" id="IPR033905">
    <property type="entry name" value="Secretory_peroxidase"/>
</dbReference>
<dbReference type="GO" id="GO:0020037">
    <property type="term" value="F:heme binding"/>
    <property type="evidence" value="ECO:0007669"/>
    <property type="project" value="UniProtKB-UniRule"/>
</dbReference>
<feature type="chain" id="PRO_5044047015" description="Peroxidase" evidence="19">
    <location>
        <begin position="17"/>
        <end position="326"/>
    </location>
</feature>
<dbReference type="PROSITE" id="PS50873">
    <property type="entry name" value="PEROXIDASE_4"/>
    <property type="match status" value="1"/>
</dbReference>
<dbReference type="Pfam" id="PF00141">
    <property type="entry name" value="peroxidase"/>
    <property type="match status" value="1"/>
</dbReference>
<dbReference type="EC" id="1.11.1.7" evidence="19"/>
<comment type="function">
    <text evidence="2">Removal of H(2)O(2), oxidation of toxic reductants, biosynthesis and degradation of lignin, suberization, auxin catabolism, response to environmental stresses such as wounding, pathogen attack and oxidative stress. These functions might be dependent on each isozyme/isoform in each plant tissue.</text>
</comment>
<dbReference type="PANTHER" id="PTHR31517">
    <property type="match status" value="1"/>
</dbReference>
<dbReference type="InterPro" id="IPR019794">
    <property type="entry name" value="Peroxidases_AS"/>
</dbReference>
<evidence type="ECO:0000256" key="15">
    <source>
        <dbReference type="PIRSR" id="PIRSR600823-2"/>
    </source>
</evidence>
<feature type="binding site" evidence="16">
    <location>
        <position position="66"/>
    </location>
    <ligand>
        <name>Ca(2+)</name>
        <dbReference type="ChEBI" id="CHEBI:29108"/>
        <label>1</label>
    </ligand>
</feature>
<proteinExistence type="inferred from homology"/>
<keyword evidence="9 16" id="KW-0106">Calcium</keyword>
<dbReference type="PANTHER" id="PTHR31517:SF59">
    <property type="entry name" value="PEROXIDASE"/>
    <property type="match status" value="1"/>
</dbReference>
<evidence type="ECO:0000256" key="18">
    <source>
        <dbReference type="PIRSR" id="PIRSR600823-5"/>
    </source>
</evidence>
<dbReference type="GeneID" id="120276495"/>
<feature type="signal peptide" evidence="19">
    <location>
        <begin position="1"/>
        <end position="16"/>
    </location>
</feature>
<dbReference type="InterPro" id="IPR002016">
    <property type="entry name" value="Haem_peroxidase"/>
</dbReference>
<dbReference type="GO" id="GO:0042744">
    <property type="term" value="P:hydrogen peroxide catabolic process"/>
    <property type="evidence" value="ECO:0007669"/>
    <property type="project" value="UniProtKB-KW"/>
</dbReference>
<feature type="binding site" evidence="16">
    <location>
        <position position="237"/>
    </location>
    <ligand>
        <name>Ca(2+)</name>
        <dbReference type="ChEBI" id="CHEBI:29108"/>
        <label>2</label>
    </ligand>
</feature>
<evidence type="ECO:0000256" key="6">
    <source>
        <dbReference type="ARBA" id="ARBA00022617"/>
    </source>
</evidence>
<keyword evidence="4 19" id="KW-0964">Secreted</keyword>
<feature type="binding site" evidence="16">
    <location>
        <position position="183"/>
    </location>
    <ligand>
        <name>Ca(2+)</name>
        <dbReference type="ChEBI" id="CHEBI:29108"/>
        <label>2</label>
    </ligand>
</feature>
<dbReference type="RefSeq" id="XP_039139187.1">
    <property type="nucleotide sequence ID" value="XM_039283253.1"/>
</dbReference>
<evidence type="ECO:0000256" key="14">
    <source>
        <dbReference type="PIRSR" id="PIRSR600823-1"/>
    </source>
</evidence>
<evidence type="ECO:0000256" key="1">
    <source>
        <dbReference type="ARBA" id="ARBA00000189"/>
    </source>
</evidence>
<feature type="disulfide bond" evidence="18">
    <location>
        <begin position="60"/>
        <end position="65"/>
    </location>
</feature>
<evidence type="ECO:0000256" key="8">
    <source>
        <dbReference type="ARBA" id="ARBA00022729"/>
    </source>
</evidence>
<keyword evidence="6 19" id="KW-0349">Heme</keyword>
<feature type="binding site" description="axial binding residue" evidence="16">
    <location>
        <position position="182"/>
    </location>
    <ligand>
        <name>heme b</name>
        <dbReference type="ChEBI" id="CHEBI:60344"/>
    </ligand>
    <ligandPart>
        <name>Fe</name>
        <dbReference type="ChEBI" id="CHEBI:18248"/>
    </ligandPart>
</feature>
<comment type="similarity">
    <text evidence="3">Belongs to the peroxidase family. Ascorbate peroxidase subfamily.</text>
</comment>
<reference evidence="22" key="1">
    <citation type="submission" date="2025-08" db="UniProtKB">
        <authorList>
            <consortium name="RefSeq"/>
        </authorList>
    </citation>
    <scope>IDENTIFICATION</scope>
</reference>
<keyword evidence="12 18" id="KW-1015">Disulfide bond</keyword>
<dbReference type="PROSITE" id="PS00436">
    <property type="entry name" value="PEROXIDASE_2"/>
    <property type="match status" value="1"/>
</dbReference>
<evidence type="ECO:0000256" key="17">
    <source>
        <dbReference type="PIRSR" id="PIRSR600823-4"/>
    </source>
</evidence>
<feature type="binding site" evidence="16">
    <location>
        <position position="62"/>
    </location>
    <ligand>
        <name>Ca(2+)</name>
        <dbReference type="ChEBI" id="CHEBI:29108"/>
        <label>1</label>
    </ligand>
</feature>
<feature type="binding site" evidence="15">
    <location>
        <position position="152"/>
    </location>
    <ligand>
        <name>substrate</name>
    </ligand>
</feature>
<accession>A0AB40CHZ2</accession>
<keyword evidence="11 16" id="KW-0408">Iron</keyword>
<evidence type="ECO:0000256" key="3">
    <source>
        <dbReference type="ARBA" id="ARBA00006873"/>
    </source>
</evidence>
<dbReference type="Proteomes" id="UP001515500">
    <property type="component" value="Chromosome 14"/>
</dbReference>
<keyword evidence="13 19" id="KW-0376">Hydrogen peroxide</keyword>
<evidence type="ECO:0000313" key="22">
    <source>
        <dbReference type="RefSeq" id="XP_039139187.1"/>
    </source>
</evidence>
<feature type="disulfide bond" evidence="18">
    <location>
        <begin position="189"/>
        <end position="221"/>
    </location>
</feature>
<dbReference type="Gene3D" id="1.10.420.10">
    <property type="entry name" value="Peroxidase, domain 2"/>
    <property type="match status" value="1"/>
</dbReference>
<feature type="binding site" evidence="16">
    <location>
        <position position="59"/>
    </location>
    <ligand>
        <name>Ca(2+)</name>
        <dbReference type="ChEBI" id="CHEBI:29108"/>
        <label>1</label>
    </ligand>
</feature>
<feature type="binding site" evidence="16">
    <location>
        <position position="242"/>
    </location>
    <ligand>
        <name>Ca(2+)</name>
        <dbReference type="ChEBI" id="CHEBI:29108"/>
        <label>2</label>
    </ligand>
</feature>
<feature type="disulfide bond" evidence="18">
    <location>
        <begin position="112"/>
        <end position="310"/>
    </location>
</feature>
<evidence type="ECO:0000256" key="12">
    <source>
        <dbReference type="ARBA" id="ARBA00023157"/>
    </source>
</evidence>
<dbReference type="Gene3D" id="1.10.520.10">
    <property type="match status" value="1"/>
</dbReference>
<keyword evidence="21" id="KW-1185">Reference proteome</keyword>
<keyword evidence="10 19" id="KW-0560">Oxidoreductase</keyword>
<feature type="domain" description="Plant heme peroxidase family profile" evidence="20">
    <location>
        <begin position="17"/>
        <end position="314"/>
    </location>
</feature>
<feature type="binding site" evidence="16">
    <location>
        <position position="68"/>
    </location>
    <ligand>
        <name>Ca(2+)</name>
        <dbReference type="ChEBI" id="CHEBI:29108"/>
        <label>1</label>
    </ligand>
</feature>
<evidence type="ECO:0000256" key="13">
    <source>
        <dbReference type="ARBA" id="ARBA00023324"/>
    </source>
</evidence>
<evidence type="ECO:0000256" key="19">
    <source>
        <dbReference type="RuleBase" id="RU362060"/>
    </source>
</evidence>
<dbReference type="SUPFAM" id="SSF48113">
    <property type="entry name" value="Heme-dependent peroxidases"/>
    <property type="match status" value="1"/>
</dbReference>
<protein>
    <recommendedName>
        <fullName evidence="19">Peroxidase</fullName>
        <ecNumber evidence="19">1.11.1.7</ecNumber>
    </recommendedName>
</protein>
<dbReference type="GO" id="GO:0046872">
    <property type="term" value="F:metal ion binding"/>
    <property type="evidence" value="ECO:0007669"/>
    <property type="project" value="UniProtKB-UniRule"/>
</dbReference>
<feature type="binding site" evidence="16">
    <location>
        <position position="64"/>
    </location>
    <ligand>
        <name>Ca(2+)</name>
        <dbReference type="ChEBI" id="CHEBI:29108"/>
        <label>1</label>
    </ligand>
</feature>
<dbReference type="GO" id="GO:0140825">
    <property type="term" value="F:lactoperoxidase activity"/>
    <property type="evidence" value="ECO:0007669"/>
    <property type="project" value="UniProtKB-EC"/>
</dbReference>
<dbReference type="PROSITE" id="PS00435">
    <property type="entry name" value="PEROXIDASE_1"/>
    <property type="match status" value="1"/>
</dbReference>
<dbReference type="GO" id="GO:0006979">
    <property type="term" value="P:response to oxidative stress"/>
    <property type="evidence" value="ECO:0007669"/>
    <property type="project" value="UniProtKB-UniRule"/>
</dbReference>
<dbReference type="GO" id="GO:0005576">
    <property type="term" value="C:extracellular region"/>
    <property type="evidence" value="ECO:0007669"/>
    <property type="project" value="UniProtKB-SubCell"/>
</dbReference>
<feature type="binding site" evidence="16">
    <location>
        <position position="80"/>
    </location>
    <ligand>
        <name>Ca(2+)</name>
        <dbReference type="ChEBI" id="CHEBI:29108"/>
        <label>1</label>
    </ligand>
</feature>
<evidence type="ECO:0000256" key="11">
    <source>
        <dbReference type="ARBA" id="ARBA00023004"/>
    </source>
</evidence>
<evidence type="ECO:0000256" key="2">
    <source>
        <dbReference type="ARBA" id="ARBA00002322"/>
    </source>
</evidence>
<evidence type="ECO:0000313" key="21">
    <source>
        <dbReference type="Proteomes" id="UP001515500"/>
    </source>
</evidence>
<keyword evidence="8 19" id="KW-0732">Signal</keyword>
<dbReference type="InterPro" id="IPR019793">
    <property type="entry name" value="Peroxidases_heam-ligand_BS"/>
</dbReference>
<feature type="binding site" evidence="16">
    <location>
        <position position="234"/>
    </location>
    <ligand>
        <name>Ca(2+)</name>
        <dbReference type="ChEBI" id="CHEBI:29108"/>
        <label>2</label>
    </ligand>
</feature>
<dbReference type="PRINTS" id="PR00458">
    <property type="entry name" value="PEROXIDASE"/>
</dbReference>
<sequence length="326" mass="34834">MKLFFILLLCIPLITADLQIGFYNSSCPQAESIVLSVVKKHFAGDRSITAAFLRMHFHDCFVKGCDASILIDSTKKKKSEKAAGPNLTVRGFNIIDEVKTSLEASCPSTVSCADIITLATRDAVALAGGLNYSVQTGRRDGLISNAADVNLPGPSLSVNQAFQFFAAKGLTLDDMVVLLGGHTVGVAHCSFFRDRLDNFQGSGVPDSTMDPSLRAQLVKTCGSRPNNDPTAFLDQNTSFLVDNQYYKQILGNKGVLQIDQELALDSSSSGIVAALASDGNGFMKKFADALVKLGRIEVLVGGAGEIRKNCRAFNAPSLTSSRKQLG</sequence>
<comment type="subcellular location">
    <subcellularLocation>
        <location evidence="19">Secreted</location>
    </subcellularLocation>
</comment>
<name>A0AB40CHZ2_DIOCR</name>
<evidence type="ECO:0000256" key="7">
    <source>
        <dbReference type="ARBA" id="ARBA00022723"/>
    </source>
</evidence>
<dbReference type="AlphaFoldDB" id="A0AB40CHZ2"/>
<comment type="cofactor">
    <cofactor evidence="16 19">
        <name>Ca(2+)</name>
        <dbReference type="ChEBI" id="CHEBI:29108"/>
    </cofactor>
    <text evidence="16 19">Binds 2 calcium ions per subunit.</text>
</comment>
<evidence type="ECO:0000256" key="10">
    <source>
        <dbReference type="ARBA" id="ARBA00023002"/>
    </source>
</evidence>
<comment type="similarity">
    <text evidence="19">Belongs to the peroxidase family. Classical plant (class III) peroxidase subfamily.</text>
</comment>
<comment type="cofactor">
    <cofactor evidence="16 19">
        <name>heme b</name>
        <dbReference type="ChEBI" id="CHEBI:60344"/>
    </cofactor>
    <text evidence="16 19">Binds 1 heme b (iron(II)-protoporphyrin IX) group per subunit.</text>
</comment>
<evidence type="ECO:0000256" key="5">
    <source>
        <dbReference type="ARBA" id="ARBA00022559"/>
    </source>
</evidence>
<feature type="site" description="Transition state stabilizer" evidence="17">
    <location>
        <position position="54"/>
    </location>
</feature>
<organism evidence="21 22">
    <name type="scientific">Dioscorea cayennensis subsp. rotundata</name>
    <name type="common">White Guinea yam</name>
    <name type="synonym">Dioscorea rotundata</name>
    <dbReference type="NCBI Taxonomy" id="55577"/>
    <lineage>
        <taxon>Eukaryota</taxon>
        <taxon>Viridiplantae</taxon>
        <taxon>Streptophyta</taxon>
        <taxon>Embryophyta</taxon>
        <taxon>Tracheophyta</taxon>
        <taxon>Spermatophyta</taxon>
        <taxon>Magnoliopsida</taxon>
        <taxon>Liliopsida</taxon>
        <taxon>Dioscoreales</taxon>
        <taxon>Dioscoreaceae</taxon>
        <taxon>Dioscorea</taxon>
    </lineage>
</organism>
<feature type="disulfide bond" evidence="18">
    <location>
        <begin position="27"/>
        <end position="106"/>
    </location>
</feature>
<keyword evidence="7 16" id="KW-0479">Metal-binding</keyword>
<evidence type="ECO:0000256" key="16">
    <source>
        <dbReference type="PIRSR" id="PIRSR600823-3"/>
    </source>
</evidence>
<feature type="active site" description="Proton acceptor" evidence="14">
    <location>
        <position position="58"/>
    </location>
</feature>
<dbReference type="InterPro" id="IPR000823">
    <property type="entry name" value="Peroxidase_pln"/>
</dbReference>
<keyword evidence="5 19" id="KW-0575">Peroxidase</keyword>
<comment type="catalytic activity">
    <reaction evidence="1 19">
        <text>2 a phenolic donor + H2O2 = 2 a phenolic radical donor + 2 H2O</text>
        <dbReference type="Rhea" id="RHEA:56136"/>
        <dbReference type="ChEBI" id="CHEBI:15377"/>
        <dbReference type="ChEBI" id="CHEBI:16240"/>
        <dbReference type="ChEBI" id="CHEBI:139520"/>
        <dbReference type="ChEBI" id="CHEBI:139521"/>
        <dbReference type="EC" id="1.11.1.7"/>
    </reaction>
</comment>
<dbReference type="FunFam" id="1.10.420.10:FF:000007">
    <property type="entry name" value="Peroxidase"/>
    <property type="match status" value="1"/>
</dbReference>
<dbReference type="FunFam" id="1.10.520.10:FF:000001">
    <property type="entry name" value="Peroxidase"/>
    <property type="match status" value="1"/>
</dbReference>
<evidence type="ECO:0000256" key="4">
    <source>
        <dbReference type="ARBA" id="ARBA00022525"/>
    </source>
</evidence>
<dbReference type="PRINTS" id="PR00461">
    <property type="entry name" value="PLPEROXIDASE"/>
</dbReference>
<gene>
    <name evidence="22" type="primary">LOC120276495</name>
</gene>